<dbReference type="Gene3D" id="3.30.420.10">
    <property type="entry name" value="Ribonuclease H-like superfamily/Ribonuclease H"/>
    <property type="match status" value="1"/>
</dbReference>
<dbReference type="InterPro" id="IPR036397">
    <property type="entry name" value="RNaseH_sf"/>
</dbReference>
<dbReference type="Pfam" id="PF13456">
    <property type="entry name" value="RVT_3"/>
    <property type="match status" value="1"/>
</dbReference>
<gene>
    <name evidence="4" type="ORF">A2U01_0015285</name>
</gene>
<evidence type="ECO:0000259" key="2">
    <source>
        <dbReference type="Pfam" id="PF13456"/>
    </source>
</evidence>
<dbReference type="PANTHER" id="PTHR47723:SF13">
    <property type="entry name" value="PUTATIVE-RELATED"/>
    <property type="match status" value="1"/>
</dbReference>
<name>A0A392N3D9_9FABA</name>
<keyword evidence="5" id="KW-1185">Reference proteome</keyword>
<feature type="chain" id="PRO_5017485702" evidence="1">
    <location>
        <begin position="24"/>
        <end position="267"/>
    </location>
</feature>
<evidence type="ECO:0000313" key="4">
    <source>
        <dbReference type="EMBL" id="MCH94327.1"/>
    </source>
</evidence>
<feature type="signal peptide" evidence="1">
    <location>
        <begin position="1"/>
        <end position="23"/>
    </location>
</feature>
<comment type="caution">
    <text evidence="4">The sequence shown here is derived from an EMBL/GenBank/DDBJ whole genome shotgun (WGS) entry which is preliminary data.</text>
</comment>
<dbReference type="SUPFAM" id="SSF53098">
    <property type="entry name" value="Ribonuclease H-like"/>
    <property type="match status" value="1"/>
</dbReference>
<keyword evidence="4" id="KW-0695">RNA-directed DNA polymerase</keyword>
<organism evidence="4 5">
    <name type="scientific">Trifolium medium</name>
    <dbReference type="NCBI Taxonomy" id="97028"/>
    <lineage>
        <taxon>Eukaryota</taxon>
        <taxon>Viridiplantae</taxon>
        <taxon>Streptophyta</taxon>
        <taxon>Embryophyta</taxon>
        <taxon>Tracheophyta</taxon>
        <taxon>Spermatophyta</taxon>
        <taxon>Magnoliopsida</taxon>
        <taxon>eudicotyledons</taxon>
        <taxon>Gunneridae</taxon>
        <taxon>Pentapetalae</taxon>
        <taxon>rosids</taxon>
        <taxon>fabids</taxon>
        <taxon>Fabales</taxon>
        <taxon>Fabaceae</taxon>
        <taxon>Papilionoideae</taxon>
        <taxon>50 kb inversion clade</taxon>
        <taxon>NPAAA clade</taxon>
        <taxon>Hologalegina</taxon>
        <taxon>IRL clade</taxon>
        <taxon>Trifolieae</taxon>
        <taxon>Trifolium</taxon>
    </lineage>
</organism>
<dbReference type="InterPro" id="IPR012337">
    <property type="entry name" value="RNaseH-like_sf"/>
</dbReference>
<dbReference type="AlphaFoldDB" id="A0A392N3D9"/>
<evidence type="ECO:0000256" key="1">
    <source>
        <dbReference type="SAM" id="SignalP"/>
    </source>
</evidence>
<proteinExistence type="predicted"/>
<feature type="domain" description="RNase H type-1" evidence="2">
    <location>
        <begin position="184"/>
        <end position="262"/>
    </location>
</feature>
<dbReference type="PANTHER" id="PTHR47723">
    <property type="entry name" value="OS05G0353850 PROTEIN"/>
    <property type="match status" value="1"/>
</dbReference>
<dbReference type="InterPro" id="IPR026960">
    <property type="entry name" value="RVT-Znf"/>
</dbReference>
<dbReference type="InterPro" id="IPR053151">
    <property type="entry name" value="RNase_H-like"/>
</dbReference>
<dbReference type="GO" id="GO:0003964">
    <property type="term" value="F:RNA-directed DNA polymerase activity"/>
    <property type="evidence" value="ECO:0007669"/>
    <property type="project" value="UniProtKB-KW"/>
</dbReference>
<evidence type="ECO:0000313" key="5">
    <source>
        <dbReference type="Proteomes" id="UP000265520"/>
    </source>
</evidence>
<protein>
    <submittedName>
        <fullName evidence="4">Putative non-LTR retroelement reverse transcriptase</fullName>
    </submittedName>
</protein>
<keyword evidence="1" id="KW-0732">Signal</keyword>
<reference evidence="4 5" key="1">
    <citation type="journal article" date="2018" name="Front. Plant Sci.">
        <title>Red Clover (Trifolium pratense) and Zigzag Clover (T. medium) - A Picture of Genomic Similarities and Differences.</title>
        <authorList>
            <person name="Dluhosova J."/>
            <person name="Istvanek J."/>
            <person name="Nedelnik J."/>
            <person name="Repkova J."/>
        </authorList>
    </citation>
    <scope>NUCLEOTIDE SEQUENCE [LARGE SCALE GENOMIC DNA]</scope>
    <source>
        <strain evidence="5">cv. 10/8</strain>
        <tissue evidence="4">Leaf</tissue>
    </source>
</reference>
<dbReference type="Proteomes" id="UP000265520">
    <property type="component" value="Unassembled WGS sequence"/>
</dbReference>
<dbReference type="GO" id="GO:0004523">
    <property type="term" value="F:RNA-DNA hybrid ribonuclease activity"/>
    <property type="evidence" value="ECO:0007669"/>
    <property type="project" value="InterPro"/>
</dbReference>
<dbReference type="InterPro" id="IPR002156">
    <property type="entry name" value="RNaseH_domain"/>
</dbReference>
<evidence type="ECO:0000259" key="3">
    <source>
        <dbReference type="Pfam" id="PF13966"/>
    </source>
</evidence>
<feature type="non-terminal residue" evidence="4">
    <location>
        <position position="267"/>
    </location>
</feature>
<keyword evidence="4" id="KW-0808">Transferase</keyword>
<feature type="domain" description="Reverse transcriptase zinc-binding" evidence="3">
    <location>
        <begin position="46"/>
        <end position="131"/>
    </location>
</feature>
<keyword evidence="4" id="KW-0548">Nucleotidyltransferase</keyword>
<sequence length="267" mass="30296">MGQWKWNLMEDWLPAVLLQKVAATLPPSEEHGKDERVIAGGDRSQFTVSGMYMKLCGYDGAENNSNWKKIWSINVPERVRTFIWMMLHGRLLTNVMKNKMGLSHAMCSFCRTVEETILHVMRDCPKANELWRGVIPGIYKVQFYMGDLNQWINFNFSNAIQWNVTNKISMIGWTPPRDLFVKLNTDGAYKEHVVAGCGGLIRGSQEEWLGGFAKCVGLCSAFVAELWGVYEGLRYAHRLGFRRVELHSDSVAVVRVLKKGSSTSING</sequence>
<accession>A0A392N3D9</accession>
<dbReference type="GO" id="GO:0003676">
    <property type="term" value="F:nucleic acid binding"/>
    <property type="evidence" value="ECO:0007669"/>
    <property type="project" value="InterPro"/>
</dbReference>
<dbReference type="Pfam" id="PF13966">
    <property type="entry name" value="zf-RVT"/>
    <property type="match status" value="1"/>
</dbReference>
<dbReference type="EMBL" id="LXQA010027051">
    <property type="protein sequence ID" value="MCH94327.1"/>
    <property type="molecule type" value="Genomic_DNA"/>
</dbReference>
<dbReference type="InterPro" id="IPR044730">
    <property type="entry name" value="RNase_H-like_dom_plant"/>
</dbReference>
<dbReference type="CDD" id="cd06222">
    <property type="entry name" value="RNase_H_like"/>
    <property type="match status" value="1"/>
</dbReference>